<evidence type="ECO:0000313" key="10">
    <source>
        <dbReference type="Proteomes" id="UP000620874"/>
    </source>
</evidence>
<feature type="signal peptide" evidence="6">
    <location>
        <begin position="1"/>
        <end position="19"/>
    </location>
</feature>
<feature type="domain" description="RagB/SusD" evidence="7">
    <location>
        <begin position="414"/>
        <end position="497"/>
    </location>
</feature>
<keyword evidence="4" id="KW-0472">Membrane</keyword>
<accession>A0ABR8Y541</accession>
<reference evidence="9 10" key="1">
    <citation type="submission" date="2020-08" db="EMBL/GenBank/DDBJ databases">
        <title>A Genomic Blueprint of the Chicken Gut Microbiome.</title>
        <authorList>
            <person name="Gilroy R."/>
            <person name="Ravi A."/>
            <person name="Getino M."/>
            <person name="Pursley I."/>
            <person name="Horton D.L."/>
            <person name="Alikhan N.-F."/>
            <person name="Baker D."/>
            <person name="Gharbi K."/>
            <person name="Hall N."/>
            <person name="Watson M."/>
            <person name="Adriaenssens E.M."/>
            <person name="Foster-Nyarko E."/>
            <person name="Jarju S."/>
            <person name="Secka A."/>
            <person name="Antonio M."/>
            <person name="Oren A."/>
            <person name="Chaudhuri R."/>
            <person name="La Ragione R.M."/>
            <person name="Hildebrand F."/>
            <person name="Pallen M.J."/>
        </authorList>
    </citation>
    <scope>NUCLEOTIDE SEQUENCE [LARGE SCALE GENOMIC DNA]</scope>
    <source>
        <strain evidence="9 10">Sa1CVN1</strain>
    </source>
</reference>
<dbReference type="RefSeq" id="WP_191762882.1">
    <property type="nucleotide sequence ID" value="NZ_JACSPP010000004.1"/>
</dbReference>
<organism evidence="9 10">
    <name type="scientific">Phocaeicola intestinalis</name>
    <dbReference type="NCBI Taxonomy" id="2762212"/>
    <lineage>
        <taxon>Bacteria</taxon>
        <taxon>Pseudomonadati</taxon>
        <taxon>Bacteroidota</taxon>
        <taxon>Bacteroidia</taxon>
        <taxon>Bacteroidales</taxon>
        <taxon>Bacteroidaceae</taxon>
        <taxon>Phocaeicola</taxon>
    </lineage>
</organism>
<dbReference type="InterPro" id="IPR012944">
    <property type="entry name" value="SusD_RagB_dom"/>
</dbReference>
<evidence type="ECO:0000256" key="1">
    <source>
        <dbReference type="ARBA" id="ARBA00004442"/>
    </source>
</evidence>
<evidence type="ECO:0000259" key="8">
    <source>
        <dbReference type="Pfam" id="PF14322"/>
    </source>
</evidence>
<dbReference type="SUPFAM" id="SSF48452">
    <property type="entry name" value="TPR-like"/>
    <property type="match status" value="1"/>
</dbReference>
<evidence type="ECO:0000256" key="3">
    <source>
        <dbReference type="ARBA" id="ARBA00022729"/>
    </source>
</evidence>
<feature type="domain" description="SusD-like N-terminal" evidence="8">
    <location>
        <begin position="113"/>
        <end position="219"/>
    </location>
</feature>
<comment type="caution">
    <text evidence="9">The sequence shown here is derived from an EMBL/GenBank/DDBJ whole genome shotgun (WGS) entry which is preliminary data.</text>
</comment>
<evidence type="ECO:0000256" key="5">
    <source>
        <dbReference type="ARBA" id="ARBA00023237"/>
    </source>
</evidence>
<keyword evidence="5" id="KW-0998">Cell outer membrane</keyword>
<sequence>MRHSITKYMTMGLLGAALAFSSCSDSWLDTMPTGSASAGEVNGNADNMKQAINGICKLMTMQHAYYGQGFNGEGTIMMMYAEYMGEDFYFPVFAPGWAPMMNGTMNDSNTSIYDSYPWYYYYTIVGNANTILANVDTAEGDEAELQFLKASALTFRAFAFSQVVQFYCNSWANSNNGATDGIVLRLDESTGDMPLSTLAQTYEQIYKDLDEAISLFQASGLDRSTVYSSSAVCFPNLNVAYGVYARAALIREDYSKASEMAQLARNGYALMSNADYRTGFCNPTSEWIWGSYNDAAETLYYWSYQVTMAYNGYYASVGYNIAASRELIDAIPDTDIRKGLFLHSGTFLEEGQKVEDVIETIYGSFDIETDAGLAAATKANNYAASVCTYTPAQTIEPYGALKFAALGMPGIGCIPFIRSSEMLLIEAEAAYKTGDITSAQNDLIELNQTSGRDPEYTCTKTGEDLWNEIILYRRLELWGEGHSWFDCKRWGRPVQRKGITEGGNFHASIAGTYGADPNSSFWKWVLPSRETDYNSGLDMPAVE</sequence>
<evidence type="ECO:0000259" key="7">
    <source>
        <dbReference type="Pfam" id="PF07980"/>
    </source>
</evidence>
<dbReference type="PROSITE" id="PS51257">
    <property type="entry name" value="PROKAR_LIPOPROTEIN"/>
    <property type="match status" value="1"/>
</dbReference>
<protein>
    <submittedName>
        <fullName evidence="9">RagB/SusD family nutrient uptake outer membrane protein</fullName>
    </submittedName>
</protein>
<comment type="subcellular location">
    <subcellularLocation>
        <location evidence="1">Cell outer membrane</location>
    </subcellularLocation>
</comment>
<name>A0ABR8Y541_9BACT</name>
<dbReference type="Pfam" id="PF14322">
    <property type="entry name" value="SusD-like_3"/>
    <property type="match status" value="1"/>
</dbReference>
<comment type="similarity">
    <text evidence="2">Belongs to the SusD family.</text>
</comment>
<dbReference type="InterPro" id="IPR033985">
    <property type="entry name" value="SusD-like_N"/>
</dbReference>
<dbReference type="Gene3D" id="1.25.40.390">
    <property type="match status" value="1"/>
</dbReference>
<proteinExistence type="inferred from homology"/>
<dbReference type="Proteomes" id="UP000620874">
    <property type="component" value="Unassembled WGS sequence"/>
</dbReference>
<feature type="chain" id="PRO_5046226292" evidence="6">
    <location>
        <begin position="20"/>
        <end position="543"/>
    </location>
</feature>
<evidence type="ECO:0000313" key="9">
    <source>
        <dbReference type="EMBL" id="MBD8039304.1"/>
    </source>
</evidence>
<dbReference type="EMBL" id="JACSPP010000004">
    <property type="protein sequence ID" value="MBD8039304.1"/>
    <property type="molecule type" value="Genomic_DNA"/>
</dbReference>
<evidence type="ECO:0000256" key="6">
    <source>
        <dbReference type="SAM" id="SignalP"/>
    </source>
</evidence>
<keyword evidence="10" id="KW-1185">Reference proteome</keyword>
<dbReference type="Pfam" id="PF07980">
    <property type="entry name" value="SusD_RagB"/>
    <property type="match status" value="1"/>
</dbReference>
<dbReference type="InterPro" id="IPR011990">
    <property type="entry name" value="TPR-like_helical_dom_sf"/>
</dbReference>
<keyword evidence="3 6" id="KW-0732">Signal</keyword>
<evidence type="ECO:0000256" key="2">
    <source>
        <dbReference type="ARBA" id="ARBA00006275"/>
    </source>
</evidence>
<evidence type="ECO:0000256" key="4">
    <source>
        <dbReference type="ARBA" id="ARBA00023136"/>
    </source>
</evidence>
<gene>
    <name evidence="9" type="ORF">H9625_02355</name>
</gene>